<dbReference type="InterPro" id="IPR007094">
    <property type="entry name" value="RNA-dir_pol_PSvirus"/>
</dbReference>
<keyword evidence="12 13" id="KW-1133">Transmembrane helix</keyword>
<dbReference type="GO" id="GO:0003968">
    <property type="term" value="F:RNA-directed RNA polymerase activity"/>
    <property type="evidence" value="ECO:0007669"/>
    <property type="project" value="UniProtKB-KW"/>
</dbReference>
<dbReference type="InterPro" id="IPR043502">
    <property type="entry name" value="DNA/RNA_pol_sf"/>
</dbReference>
<dbReference type="InterPro" id="IPR044067">
    <property type="entry name" value="PCV_3C_PRO"/>
</dbReference>
<proteinExistence type="predicted"/>
<dbReference type="GO" id="GO:0003723">
    <property type="term" value="F:RNA binding"/>
    <property type="evidence" value="ECO:0007669"/>
    <property type="project" value="InterPro"/>
</dbReference>
<dbReference type="InterPro" id="IPR000605">
    <property type="entry name" value="Helicase_SF3_ssDNA/RNA_vir"/>
</dbReference>
<dbReference type="Gene3D" id="3.30.70.270">
    <property type="match status" value="1"/>
</dbReference>
<keyword evidence="3" id="KW-0645">Protease</keyword>
<keyword evidence="10" id="KW-0067">ATP-binding</keyword>
<keyword evidence="9" id="KW-0788">Thiol protease</keyword>
<reference evidence="17" key="2">
    <citation type="journal article" date="2024" name="Arch. Virol.">
        <title>Probing of plant transcriptomes reveals the hidden genetic diversity of the family Secoviridae.</title>
        <authorList>
            <person name="Sidharthan V.K."/>
            <person name="Reddy V."/>
            <person name="Kiran G."/>
            <person name="Rajeswari V."/>
            <person name="Baranwal V.K."/>
            <person name="Kumar M.K."/>
            <person name="Kumar K.S."/>
        </authorList>
    </citation>
    <scope>NUCLEOTIDE SEQUENCE</scope>
    <source>
        <strain evidence="17">Opi tai</strain>
    </source>
</reference>
<dbReference type="Pfam" id="PF00910">
    <property type="entry name" value="RNA_helicase"/>
    <property type="match status" value="1"/>
</dbReference>
<dbReference type="GO" id="GO:0005524">
    <property type="term" value="F:ATP binding"/>
    <property type="evidence" value="ECO:0007669"/>
    <property type="project" value="UniProtKB-KW"/>
</dbReference>
<evidence type="ECO:0000256" key="1">
    <source>
        <dbReference type="ARBA" id="ARBA00020936"/>
    </source>
</evidence>
<dbReference type="GO" id="GO:0004197">
    <property type="term" value="F:cysteine-type endopeptidase activity"/>
    <property type="evidence" value="ECO:0007669"/>
    <property type="project" value="InterPro"/>
</dbReference>
<evidence type="ECO:0000256" key="4">
    <source>
        <dbReference type="ARBA" id="ARBA00022679"/>
    </source>
</evidence>
<sequence>MSSIFSTLRSFATKTVATGNNLCDSVEKTSELMSKLTSLEGPFENVILDTADIAQRVNTTTIPMVEQAVDKATETLSSMQRIFSTLEKLVAPLLKLNDFMMTTWSAVSKLLFSIFGVASKHGEGLLSFLTEMLPEDVTLPVALVVFVGSLLILKFLLPSTMLESFLSLVGNCVIMVKGFVVGLLPTRFTTWFSSFFAEAQNELVAQGPSTFGAEVSGFTFADVVASVVSVGFISLLYSIIGTDKPGRGNANPISGILCAAGDHAAKINHLFTFFRNVKSSLGDTLMWVGEWLCEVTGFASPLSATVNMVLNTELFSWFNDVNIAVDPAKRLENFSNPHFTIEASLLKDKVAYFEAQFVKFPVSPFVTGRFNAAVAKLDKLLVDAHSHKGVGQFRDEPFCVQLYGVPGCGKTMSIGFIIEDLLNRMGEPKNNRLYSLSSKDGYWSNYNHQVAVLIDDFGQILDSANQNDGVKDFIFMKSSAPMSLPMAAVEEKGTQFTSKYIFLTSNFASPAKTAGVMDIEAVQRRRNLLIEVERIGPIDENVKTPVDNIVYTVRNSLQPHYRVAGQERLSYMELLDVLEMSCKKHWDKDQWLKQFSGGIEKILEAQVQPSGGSSDEVLPRPEDQISAEYQLSSFQYAYRGLLDLENPFQEGTTPHTHYECVSPEMQMNFFQWKMNLLTNSIKDTEIVFWEEQIQESQRRNFMAWIPYFTFSEKQFAQRLSMGQGYMQQCVSSEDVDALDAFNSLNERSRFAYALIVRHYCALKYKAEHAKKKPSFAKQVVDYIKKIWDDAPHAIKLAIQIYAAFKCASLAFDLIRSFLPTPVAAVVATDVANSAVLHALGNGGGKNNISGDQVTNRGQSNRRGKDFLTAHSTPSEDWALWALKDPFANEALIKNLVVLRLPTSEIFRGVYVKAGWILTVGHAFHQCPDGMGFQVVHQHSVASVCLDKSNDFYKPIPNQDLVLIYVGDVDGVKKDIIKHFAKRNGIMCVNGSKGVLAKPIFDSTAAGQLVSLDMKGVLMLDSIDGPVAYSHGEFSIQSLSMASFEYVGHNGDCGSLLMLPQIGNRQPVISGIHCAGLTEEYVKKGSKLCYAAIVYQEELLELLPKSLLTAQGPCPILSQLRREVQNPFEIKQVALMGTVPSELAVNVPHKTTLRKTELFENLITAIGPHLTEPSILTKKDTRLPSDSTFDPYIRGVEKFNETASNFDMKCAKVVMEHMSNDLLLKLRQVEVPGGKPILRSEREVLNGLPGEKFYDSMDMSTACGYPFTLSEFGKSKRGYLDGEPGEYVLHRQRPVYPEYCQMELEVREGIVTDLVSCECAKDERLPLEKIYEKPKTRLFTILPFHYNMLVRRYFLDFSASLMRAHNDVSCKVGINPSSIEWTQLANDFLRVSDVGFSADYSSFDGRAPVFIFQWFCDMVDAYYGDAPFSANSKARHALLMMASNHYTLCGDQLFRVVGGMPSGFSLTVLFNSLLNEFYMRYAFEKLRQHPKNSARALGVTQRDFQDLFVAIYGDDNLVAVPLHLRWYSLPAIAAELLNINVIIKNGLDKNQDVNEVQFQPLGELTFLSRGFSRHSLGYYRAPLKWVSIIEPLRWIRPTPECPPIDALMQNIEGSLREAFMHGEAVFNGLRNTIIDVLTQRHLPVGNLVFYKELERQWLAEVTMKEPEQIAGTVEQHILELKEVPALTADECSRCVNEFVPGIYFCGARTAKKSVVQTEYIIVNCLTSKHNSWIRGPASWMDLDNKIWAYTMSAINIEQSARIQSGLGTKLLFVCAGGFGMSIVCAALAAMASSQYTKDQIIVRYRQLTTSNNLSVMAGGAGHYLVLAAQQGNLGGPSQGSCSIVGTNIYDRCLSVHNCRIITGVSPPGVLPGTFACTQVAGTDGVKTSAHFIKNEDPLSGRLASVIKFAEREGAILYLFFTTFRSLEAEWVLSAIRKAGVGLHDVVSADLLLLERQARLIENSAHGRVWVEVSDQSNPKYAVYKKKVEVVTLGDWGIQKHTIGRTKPFPLPSTAFNTVASLREALPFVENGMYHLTSVLEVLKLVYASGGAAYHCDLQKEILKFYPVAGSIAHMEMTLALLFWRGSHSDQMSNAIPDPIVKIFNEEFKYVIQDVTTEEFSWTFFQGGDYGATVEALGLSLRLAYSHSAIRGHSIFRLPKSMDNLTYLLFAIKLENEVRKCKKEQLMELPSWYPEHHKIINALSCLTFNYL</sequence>
<evidence type="ECO:0000256" key="9">
    <source>
        <dbReference type="ARBA" id="ARBA00022807"/>
    </source>
</evidence>
<evidence type="ECO:0000256" key="11">
    <source>
        <dbReference type="ARBA" id="ARBA00022953"/>
    </source>
</evidence>
<evidence type="ECO:0000256" key="5">
    <source>
        <dbReference type="ARBA" id="ARBA00022692"/>
    </source>
</evidence>
<keyword evidence="13" id="KW-0472">Membrane</keyword>
<dbReference type="EMBL" id="BK065135">
    <property type="protein sequence ID" value="DBA54806.1"/>
    <property type="molecule type" value="Genomic_RNA"/>
</dbReference>
<dbReference type="InterPro" id="IPR009003">
    <property type="entry name" value="Peptidase_S1_PA"/>
</dbReference>
<feature type="transmembrane region" description="Helical" evidence="13">
    <location>
        <begin position="137"/>
        <end position="157"/>
    </location>
</feature>
<dbReference type="CDD" id="cd23169">
    <property type="entry name" value="ps-ssRNAv-Picornavirales"/>
    <property type="match status" value="1"/>
</dbReference>
<evidence type="ECO:0000256" key="8">
    <source>
        <dbReference type="ARBA" id="ARBA00022801"/>
    </source>
</evidence>
<dbReference type="GO" id="GO:0006508">
    <property type="term" value="P:proteolysis"/>
    <property type="evidence" value="ECO:0007669"/>
    <property type="project" value="UniProtKB-KW"/>
</dbReference>
<dbReference type="GO" id="GO:0003724">
    <property type="term" value="F:RNA helicase activity"/>
    <property type="evidence" value="ECO:0007669"/>
    <property type="project" value="InterPro"/>
</dbReference>
<evidence type="ECO:0000259" key="15">
    <source>
        <dbReference type="PROSITE" id="PS51218"/>
    </source>
</evidence>
<dbReference type="SUPFAM" id="SSF56672">
    <property type="entry name" value="DNA/RNA polymerases"/>
    <property type="match status" value="1"/>
</dbReference>
<accession>A0AAT9J7W5</accession>
<reference evidence="17" key="1">
    <citation type="submission" date="2023-11" db="EMBL/GenBank/DDBJ databases">
        <authorList>
            <person name="Sidharthan V.K."/>
            <person name="Reddy V."/>
            <person name="Kiran G."/>
            <person name="Rajeswari V."/>
            <person name="Baranwal V.K."/>
        </authorList>
    </citation>
    <scope>NUCLEOTIDE SEQUENCE</scope>
    <source>
        <strain evidence="17">Opi tai</strain>
    </source>
</reference>
<evidence type="ECO:0000256" key="12">
    <source>
        <dbReference type="ARBA" id="ARBA00022989"/>
    </source>
</evidence>
<keyword evidence="2" id="KW-0696">RNA-directed RNA polymerase</keyword>
<keyword evidence="5 13" id="KW-0812">Transmembrane</keyword>
<dbReference type="PROSITE" id="PS50507">
    <property type="entry name" value="RDRP_SSRNA_POS"/>
    <property type="match status" value="1"/>
</dbReference>
<feature type="domain" description="Peptidase C3" evidence="16">
    <location>
        <begin position="881"/>
        <end position="1098"/>
    </location>
</feature>
<dbReference type="Gene3D" id="1.20.960.20">
    <property type="match status" value="1"/>
</dbReference>
<evidence type="ECO:0000313" key="17">
    <source>
        <dbReference type="EMBL" id="DBA54806.1"/>
    </source>
</evidence>
<evidence type="ECO:0000256" key="10">
    <source>
        <dbReference type="ARBA" id="ARBA00022840"/>
    </source>
</evidence>
<feature type="domain" description="SF3 helicase" evidence="15">
    <location>
        <begin position="378"/>
        <end position="548"/>
    </location>
</feature>
<evidence type="ECO:0000256" key="2">
    <source>
        <dbReference type="ARBA" id="ARBA00022484"/>
    </source>
</evidence>
<organism evidence="17">
    <name type="scientific">Opisthopappus taihangensis torradovirus</name>
    <dbReference type="NCBI Taxonomy" id="3115802"/>
    <lineage>
        <taxon>Viruses</taxon>
        <taxon>Riboviria</taxon>
        <taxon>Orthornavirae</taxon>
        <taxon>Pisuviricota</taxon>
        <taxon>Pisoniviricetes</taxon>
        <taxon>Picornavirales</taxon>
        <taxon>Secoviridae</taxon>
        <taxon>Torradovirus</taxon>
    </lineage>
</organism>
<evidence type="ECO:0000256" key="13">
    <source>
        <dbReference type="SAM" id="Phobius"/>
    </source>
</evidence>
<evidence type="ECO:0000256" key="6">
    <source>
        <dbReference type="ARBA" id="ARBA00022695"/>
    </source>
</evidence>
<evidence type="ECO:0000259" key="14">
    <source>
        <dbReference type="PROSITE" id="PS50507"/>
    </source>
</evidence>
<feature type="transmembrane region" description="Helical" evidence="13">
    <location>
        <begin position="164"/>
        <end position="184"/>
    </location>
</feature>
<evidence type="ECO:0000259" key="16">
    <source>
        <dbReference type="PROSITE" id="PS51874"/>
    </source>
</evidence>
<keyword evidence="8" id="KW-0378">Hydrolase</keyword>
<dbReference type="InterPro" id="IPR004004">
    <property type="entry name" value="Helic/Pol/Pept_Calicivir-typ"/>
</dbReference>
<dbReference type="InterPro" id="IPR001205">
    <property type="entry name" value="RNA-dir_pol_C"/>
</dbReference>
<keyword evidence="6" id="KW-0548">Nucleotidyltransferase</keyword>
<keyword evidence="7" id="KW-0547">Nucleotide-binding</keyword>
<dbReference type="SUPFAM" id="SSF50494">
    <property type="entry name" value="Trypsin-like serine proteases"/>
    <property type="match status" value="1"/>
</dbReference>
<evidence type="ECO:0000256" key="7">
    <source>
        <dbReference type="ARBA" id="ARBA00022741"/>
    </source>
</evidence>
<name>A0AAT9J7W5_9SECO</name>
<protein>
    <recommendedName>
        <fullName evidence="1">RNA1 polyprotein</fullName>
    </recommendedName>
</protein>
<dbReference type="InterPro" id="IPR043128">
    <property type="entry name" value="Rev_trsase/Diguanyl_cyclase"/>
</dbReference>
<keyword evidence="11" id="KW-0693">Viral RNA replication</keyword>
<keyword evidence="4" id="KW-0808">Transferase</keyword>
<dbReference type="PROSITE" id="PS51874">
    <property type="entry name" value="PCV_3C_PRO"/>
    <property type="match status" value="1"/>
</dbReference>
<dbReference type="PRINTS" id="PR00918">
    <property type="entry name" value="CALICVIRUSNS"/>
</dbReference>
<evidence type="ECO:0000256" key="3">
    <source>
        <dbReference type="ARBA" id="ARBA00022670"/>
    </source>
</evidence>
<dbReference type="Pfam" id="PF00680">
    <property type="entry name" value="RdRP_1"/>
    <property type="match status" value="1"/>
</dbReference>
<dbReference type="GO" id="GO:0039694">
    <property type="term" value="P:viral RNA genome replication"/>
    <property type="evidence" value="ECO:0007669"/>
    <property type="project" value="InterPro"/>
</dbReference>
<feature type="domain" description="RdRp catalytic" evidence="14">
    <location>
        <begin position="1392"/>
        <end position="1527"/>
    </location>
</feature>
<dbReference type="PROSITE" id="PS51218">
    <property type="entry name" value="SF3_HELICASE_2"/>
    <property type="match status" value="1"/>
</dbReference>
<dbReference type="GO" id="GO:0006351">
    <property type="term" value="P:DNA-templated transcription"/>
    <property type="evidence" value="ECO:0007669"/>
    <property type="project" value="InterPro"/>
</dbReference>
<dbReference type="InterPro" id="IPR014759">
    <property type="entry name" value="Helicase_SF3_ssRNA_vir"/>
</dbReference>